<feature type="transmembrane region" description="Helical" evidence="6">
    <location>
        <begin position="173"/>
        <end position="191"/>
    </location>
</feature>
<dbReference type="PANTHER" id="PTHR30250">
    <property type="entry name" value="PST FAMILY PREDICTED COLANIC ACID TRANSPORTER"/>
    <property type="match status" value="1"/>
</dbReference>
<keyword evidence="2" id="KW-1003">Cell membrane</keyword>
<evidence type="ECO:0000256" key="3">
    <source>
        <dbReference type="ARBA" id="ARBA00022692"/>
    </source>
</evidence>
<feature type="transmembrane region" description="Helical" evidence="6">
    <location>
        <begin position="36"/>
        <end position="57"/>
    </location>
</feature>
<evidence type="ECO:0000256" key="5">
    <source>
        <dbReference type="ARBA" id="ARBA00023136"/>
    </source>
</evidence>
<keyword evidence="5 6" id="KW-0472">Membrane</keyword>
<feature type="transmembrane region" description="Helical" evidence="6">
    <location>
        <begin position="148"/>
        <end position="167"/>
    </location>
</feature>
<name>A0A6G8RRY4_9GAMM</name>
<dbReference type="Proteomes" id="UP000502297">
    <property type="component" value="Chromosome"/>
</dbReference>
<evidence type="ECO:0000256" key="2">
    <source>
        <dbReference type="ARBA" id="ARBA00022475"/>
    </source>
</evidence>
<dbReference type="InterPro" id="IPR050833">
    <property type="entry name" value="Poly_Biosynth_Transport"/>
</dbReference>
<keyword evidence="3 6" id="KW-0812">Transmembrane</keyword>
<feature type="transmembrane region" description="Helical" evidence="6">
    <location>
        <begin position="382"/>
        <end position="398"/>
    </location>
</feature>
<dbReference type="EMBL" id="CP049801">
    <property type="protein sequence ID" value="QIO04548.1"/>
    <property type="molecule type" value="Genomic_DNA"/>
</dbReference>
<proteinExistence type="predicted"/>
<evidence type="ECO:0000256" key="4">
    <source>
        <dbReference type="ARBA" id="ARBA00022989"/>
    </source>
</evidence>
<dbReference type="KEGG" id="asha:G8E00_00525"/>
<keyword evidence="4 6" id="KW-1133">Transmembrane helix</keyword>
<evidence type="ECO:0000313" key="7">
    <source>
        <dbReference type="EMBL" id="QIO04548.1"/>
    </source>
</evidence>
<dbReference type="AlphaFoldDB" id="A0A6G8RRY4"/>
<evidence type="ECO:0000313" key="8">
    <source>
        <dbReference type="Proteomes" id="UP000502297"/>
    </source>
</evidence>
<dbReference type="RefSeq" id="WP_166221280.1">
    <property type="nucleotide sequence ID" value="NZ_CP049801.1"/>
</dbReference>
<feature type="transmembrane region" description="Helical" evidence="6">
    <location>
        <begin position="438"/>
        <end position="456"/>
    </location>
</feature>
<feature type="transmembrane region" description="Helical" evidence="6">
    <location>
        <begin position="109"/>
        <end position="127"/>
    </location>
</feature>
<feature type="transmembrane region" description="Helical" evidence="6">
    <location>
        <begin position="355"/>
        <end position="376"/>
    </location>
</feature>
<sequence length="471" mass="52930">MNKRIILNYAIGPVGSGLLSLISLPLITWFYSAEDIGRISIFQIYINFCILLFCMGLDQAYVRDYHESQNKAELLKNLSFPIIVLTIIVLLGVLLIFPNFISSHLYDINSIYLSSITVLAFIAAVISRYLSLILRMQEKALQFSMSQILPKILFLIFIVNVVVFQIARDTNSLVTANALSVIAACLVYIWNTRHELKSALQSRINTEVLRKGFIFGFPLLFSSLAGWGLGVADRLFLKNYSTLSELGIYSVTMSVATVATLFAGIFNTIWAPLVYKWQSTQGIEFDKLNSIAINVVAIVYFIVVLSGLFSWIVTFFFPAQYSNIQYLLPACLLAPLLYTVSEVTGIGISLSRRTVFTMFSSLIAMTVSIAVCYFMVPLFGAKGAACATVLAFFVFYIARSEFSKLLIPEFNFRSIYMATLLILIVSIANLFLTDILRYALWIILLFIGLVIFKTPLSQVQDYCSNYLKRKS</sequence>
<gene>
    <name evidence="7" type="ORF">G8E00_00525</name>
</gene>
<evidence type="ECO:0000256" key="1">
    <source>
        <dbReference type="ARBA" id="ARBA00004651"/>
    </source>
</evidence>
<feature type="transmembrane region" description="Helical" evidence="6">
    <location>
        <begin position="7"/>
        <end position="30"/>
    </location>
</feature>
<protein>
    <submittedName>
        <fullName evidence="7">Oligosaccharide flippase family protein</fullName>
    </submittedName>
</protein>
<feature type="transmembrane region" description="Helical" evidence="6">
    <location>
        <begin position="249"/>
        <end position="270"/>
    </location>
</feature>
<feature type="transmembrane region" description="Helical" evidence="6">
    <location>
        <begin position="78"/>
        <end position="97"/>
    </location>
</feature>
<dbReference type="InterPro" id="IPR002797">
    <property type="entry name" value="Polysacc_synth"/>
</dbReference>
<comment type="subcellular location">
    <subcellularLocation>
        <location evidence="1">Cell membrane</location>
        <topology evidence="1">Multi-pass membrane protein</topology>
    </subcellularLocation>
</comment>
<evidence type="ECO:0000256" key="6">
    <source>
        <dbReference type="SAM" id="Phobius"/>
    </source>
</evidence>
<feature type="transmembrane region" description="Helical" evidence="6">
    <location>
        <begin position="410"/>
        <end position="432"/>
    </location>
</feature>
<feature type="transmembrane region" description="Helical" evidence="6">
    <location>
        <begin position="326"/>
        <end position="348"/>
    </location>
</feature>
<feature type="transmembrane region" description="Helical" evidence="6">
    <location>
        <begin position="291"/>
        <end position="314"/>
    </location>
</feature>
<dbReference type="PANTHER" id="PTHR30250:SF11">
    <property type="entry name" value="O-ANTIGEN TRANSPORTER-RELATED"/>
    <property type="match status" value="1"/>
</dbReference>
<dbReference type="Pfam" id="PF01943">
    <property type="entry name" value="Polysacc_synt"/>
    <property type="match status" value="1"/>
</dbReference>
<reference evidence="7 8" key="1">
    <citation type="submission" date="2020-03" db="EMBL/GenBank/DDBJ databases">
        <authorList>
            <person name="Zhu W."/>
        </authorList>
    </citation>
    <scope>NUCLEOTIDE SEQUENCE [LARGE SCALE GENOMIC DNA]</scope>
    <source>
        <strain evidence="7 8">323-1</strain>
    </source>
</reference>
<organism evidence="7 8">
    <name type="scientific">Acinetobacter shaoyimingii</name>
    <dbReference type="NCBI Taxonomy" id="2715164"/>
    <lineage>
        <taxon>Bacteria</taxon>
        <taxon>Pseudomonadati</taxon>
        <taxon>Pseudomonadota</taxon>
        <taxon>Gammaproteobacteria</taxon>
        <taxon>Moraxellales</taxon>
        <taxon>Moraxellaceae</taxon>
        <taxon>Acinetobacter</taxon>
    </lineage>
</organism>
<dbReference type="GO" id="GO:0005886">
    <property type="term" value="C:plasma membrane"/>
    <property type="evidence" value="ECO:0007669"/>
    <property type="project" value="UniProtKB-SubCell"/>
</dbReference>
<feature type="transmembrane region" description="Helical" evidence="6">
    <location>
        <begin position="212"/>
        <end position="229"/>
    </location>
</feature>
<keyword evidence="8" id="KW-1185">Reference proteome</keyword>
<accession>A0A6G8RRY4</accession>